<dbReference type="GO" id="GO:0016887">
    <property type="term" value="F:ATP hydrolysis activity"/>
    <property type="evidence" value="ECO:0007669"/>
    <property type="project" value="InterPro"/>
</dbReference>
<dbReference type="SMART" id="SM00382">
    <property type="entry name" value="AAA"/>
    <property type="match status" value="2"/>
</dbReference>
<keyword evidence="3" id="KW-0813">Transport</keyword>
<dbReference type="GO" id="GO:0043190">
    <property type="term" value="C:ATP-binding cassette (ABC) transporter complex"/>
    <property type="evidence" value="ECO:0007669"/>
    <property type="project" value="TreeGrafter"/>
</dbReference>
<dbReference type="SUPFAM" id="SSF52540">
    <property type="entry name" value="P-loop containing nucleoside triphosphate hydrolases"/>
    <property type="match status" value="2"/>
</dbReference>
<accession>A0A926RZP0</accession>
<keyword evidence="8" id="KW-0472">Membrane</keyword>
<evidence type="ECO:0000256" key="2">
    <source>
        <dbReference type="ARBA" id="ARBA00005417"/>
    </source>
</evidence>
<proteinExistence type="inferred from homology"/>
<sequence length="584" mass="65591">MIEIRDFSCAYNDQAKQLLQQINLSIPFGQFVAVIGPSGGGKSTLCFSVNGLIPNEIEGSVIQGSITVNGRNVQQTPPHELISIVGTVLQDPEWQLVRSTVQEELVFPLENLGMSPEQIDHRLERVLDQIDVRPLLHRSPLELSGGQKQLVAIAGCLMLEPKVIVLDEPTAELDPLGKEMVIQTIRHLNKKWNYTVIFVDHNLDVTLPYADRVLVIEEGKLIADSHPSRLYETEGLERLPMPQVVEIAKRMKLKVLRENLASDPLTVTELLNEMLRTEAYPVKHNHSKAQSVMPSNKQAPIQPLIELKKVSFAYRSYNVEELALKSVDFTVRQGEFVALIGQNGSGKTTLCKLITGLLKPDGGEIIIRGKAQSSYRANEMIQSVGYVFQNPDYQLFKQTVYDEIAFGLKLQKLGKAEITSRVEEVASLLQIDRHLKEHPHFLSRGERRRVAIASILALRPAAIILDEPTTGLDGLRCRLMMDYIQMLWKKGVTILLLTHDMRVVADYVPRTVVMSKGTIMMDDTTESVFSRLQELRQCRITPPPVVQLTSSLGWTVPALTADQFVERMVSKAGHMDRFQESELL</sequence>
<evidence type="ECO:0000256" key="8">
    <source>
        <dbReference type="ARBA" id="ARBA00023136"/>
    </source>
</evidence>
<name>A0A926RZP0_9BACI</name>
<dbReference type="PANTHER" id="PTHR43553:SF26">
    <property type="entry name" value="ABC TRANSPORTER ATP-BINDING PROTEIN BC_2655-RELATED"/>
    <property type="match status" value="1"/>
</dbReference>
<dbReference type="InterPro" id="IPR017871">
    <property type="entry name" value="ABC_transporter-like_CS"/>
</dbReference>
<dbReference type="GO" id="GO:0042626">
    <property type="term" value="F:ATPase-coupled transmembrane transporter activity"/>
    <property type="evidence" value="ECO:0007669"/>
    <property type="project" value="TreeGrafter"/>
</dbReference>
<dbReference type="PANTHER" id="PTHR43553">
    <property type="entry name" value="HEAVY METAL TRANSPORTER"/>
    <property type="match status" value="1"/>
</dbReference>
<dbReference type="FunFam" id="3.40.50.300:FF:000224">
    <property type="entry name" value="Energy-coupling factor transporter ATP-binding protein EcfA"/>
    <property type="match status" value="1"/>
</dbReference>
<evidence type="ECO:0000256" key="3">
    <source>
        <dbReference type="ARBA" id="ARBA00022448"/>
    </source>
</evidence>
<gene>
    <name evidence="10" type="ORF">IC621_19775</name>
</gene>
<evidence type="ECO:0000256" key="6">
    <source>
        <dbReference type="ARBA" id="ARBA00022840"/>
    </source>
</evidence>
<keyword evidence="5" id="KW-0547">Nucleotide-binding</keyword>
<dbReference type="InterPro" id="IPR050095">
    <property type="entry name" value="ECF_ABC_transporter_ATP-bd"/>
</dbReference>
<dbReference type="GO" id="GO:0005524">
    <property type="term" value="F:ATP binding"/>
    <property type="evidence" value="ECO:0007669"/>
    <property type="project" value="UniProtKB-KW"/>
</dbReference>
<dbReference type="InterPro" id="IPR015856">
    <property type="entry name" value="ABC_transpr_CbiO/EcfA_su"/>
</dbReference>
<evidence type="ECO:0000256" key="1">
    <source>
        <dbReference type="ARBA" id="ARBA00004202"/>
    </source>
</evidence>
<keyword evidence="7" id="KW-1278">Translocase</keyword>
<protein>
    <submittedName>
        <fullName evidence="10">ABC transporter ATP-binding protein</fullName>
    </submittedName>
</protein>
<comment type="caution">
    <text evidence="10">The sequence shown here is derived from an EMBL/GenBank/DDBJ whole genome shotgun (WGS) entry which is preliminary data.</text>
</comment>
<feature type="domain" description="ABC transporter" evidence="9">
    <location>
        <begin position="305"/>
        <end position="541"/>
    </location>
</feature>
<comment type="subcellular location">
    <subcellularLocation>
        <location evidence="1">Cell membrane</location>
        <topology evidence="1">Peripheral membrane protein</topology>
    </subcellularLocation>
</comment>
<evidence type="ECO:0000256" key="5">
    <source>
        <dbReference type="ARBA" id="ARBA00022741"/>
    </source>
</evidence>
<dbReference type="Proteomes" id="UP000626844">
    <property type="component" value="Unassembled WGS sequence"/>
</dbReference>
<evidence type="ECO:0000313" key="10">
    <source>
        <dbReference type="EMBL" id="MBD1382457.1"/>
    </source>
</evidence>
<organism evidence="10 11">
    <name type="scientific">Metabacillus arenae</name>
    <dbReference type="NCBI Taxonomy" id="2771434"/>
    <lineage>
        <taxon>Bacteria</taxon>
        <taxon>Bacillati</taxon>
        <taxon>Bacillota</taxon>
        <taxon>Bacilli</taxon>
        <taxon>Bacillales</taxon>
        <taxon>Bacillaceae</taxon>
        <taxon>Metabacillus</taxon>
    </lineage>
</organism>
<dbReference type="AlphaFoldDB" id="A0A926RZP0"/>
<dbReference type="Pfam" id="PF00005">
    <property type="entry name" value="ABC_tran"/>
    <property type="match status" value="2"/>
</dbReference>
<dbReference type="RefSeq" id="WP_191160672.1">
    <property type="nucleotide sequence ID" value="NZ_JACXAI010000031.1"/>
</dbReference>
<dbReference type="PROSITE" id="PS50893">
    <property type="entry name" value="ABC_TRANSPORTER_2"/>
    <property type="match status" value="2"/>
</dbReference>
<dbReference type="InterPro" id="IPR003593">
    <property type="entry name" value="AAA+_ATPase"/>
</dbReference>
<evidence type="ECO:0000256" key="7">
    <source>
        <dbReference type="ARBA" id="ARBA00022967"/>
    </source>
</evidence>
<reference evidence="10" key="1">
    <citation type="submission" date="2020-09" db="EMBL/GenBank/DDBJ databases">
        <title>A novel bacterium of genus Bacillus, isolated from South China Sea.</title>
        <authorList>
            <person name="Huang H."/>
            <person name="Mo K."/>
            <person name="Hu Y."/>
        </authorList>
    </citation>
    <scope>NUCLEOTIDE SEQUENCE</scope>
    <source>
        <strain evidence="10">IB182487</strain>
    </source>
</reference>
<dbReference type="InterPro" id="IPR003439">
    <property type="entry name" value="ABC_transporter-like_ATP-bd"/>
</dbReference>
<dbReference type="CDD" id="cd03225">
    <property type="entry name" value="ABC_cobalt_CbiO_domain1"/>
    <property type="match status" value="2"/>
</dbReference>
<comment type="similarity">
    <text evidence="2">Belongs to the ABC transporter superfamily.</text>
</comment>
<evidence type="ECO:0000259" key="9">
    <source>
        <dbReference type="PROSITE" id="PS50893"/>
    </source>
</evidence>
<keyword evidence="4" id="KW-1003">Cell membrane</keyword>
<dbReference type="InterPro" id="IPR027417">
    <property type="entry name" value="P-loop_NTPase"/>
</dbReference>
<dbReference type="PROSITE" id="PS00211">
    <property type="entry name" value="ABC_TRANSPORTER_1"/>
    <property type="match status" value="1"/>
</dbReference>
<keyword evidence="11" id="KW-1185">Reference proteome</keyword>
<evidence type="ECO:0000256" key="4">
    <source>
        <dbReference type="ARBA" id="ARBA00022475"/>
    </source>
</evidence>
<dbReference type="Gene3D" id="3.40.50.300">
    <property type="entry name" value="P-loop containing nucleotide triphosphate hydrolases"/>
    <property type="match status" value="2"/>
</dbReference>
<dbReference type="EMBL" id="JACXAI010000031">
    <property type="protein sequence ID" value="MBD1382457.1"/>
    <property type="molecule type" value="Genomic_DNA"/>
</dbReference>
<dbReference type="GO" id="GO:0015087">
    <property type="term" value="F:cobalt ion transmembrane transporter activity"/>
    <property type="evidence" value="ECO:0007669"/>
    <property type="project" value="UniProtKB-ARBA"/>
</dbReference>
<feature type="domain" description="ABC transporter" evidence="9">
    <location>
        <begin position="2"/>
        <end position="243"/>
    </location>
</feature>
<keyword evidence="6 10" id="KW-0067">ATP-binding</keyword>
<evidence type="ECO:0000313" key="11">
    <source>
        <dbReference type="Proteomes" id="UP000626844"/>
    </source>
</evidence>
<dbReference type="NCBIfam" id="NF010167">
    <property type="entry name" value="PRK13648.1"/>
    <property type="match status" value="2"/>
</dbReference>